<feature type="region of interest" description="Disordered" evidence="6">
    <location>
        <begin position="1"/>
        <end position="25"/>
    </location>
</feature>
<dbReference type="Gene3D" id="2.60.120.620">
    <property type="entry name" value="q2cbj1_9rhob like domain"/>
    <property type="match status" value="1"/>
</dbReference>
<evidence type="ECO:0000256" key="6">
    <source>
        <dbReference type="SAM" id="MobiDB-lite"/>
    </source>
</evidence>
<dbReference type="GO" id="GO:0031418">
    <property type="term" value="F:L-ascorbic acid binding"/>
    <property type="evidence" value="ECO:0007669"/>
    <property type="project" value="InterPro"/>
</dbReference>
<dbReference type="Proteomes" id="UP000054107">
    <property type="component" value="Unassembled WGS sequence"/>
</dbReference>
<dbReference type="Pfam" id="PF13640">
    <property type="entry name" value="2OG-FeII_Oxy_3"/>
    <property type="match status" value="1"/>
</dbReference>
<keyword evidence="5" id="KW-0408">Iron</keyword>
<evidence type="ECO:0000256" key="3">
    <source>
        <dbReference type="ARBA" id="ARBA00022964"/>
    </source>
</evidence>
<sequence>MPKANKKVAKTEDDKSGGSASGSTKFPALTQNNFLHVNELEADQIYVIPKFLNGKECEQLIRYFETNLPPKASAGGKPRRGEAFRNNDRQSIQDPKLAKTLWEGLQRIVVQEAGISGSKVPKGLNSNIRVYRYRKGHSFGAHYDESVQDVVTGLWTDWTLLIYLNEDMKGGETVFYRNDSRKSDPIVVQPRKGMALLHRHGVHCLLHEAMEVTEGSKWVLRSDVLV</sequence>
<dbReference type="PANTHER" id="PTHR10869:SF236">
    <property type="entry name" value="PROLYL 4-HYDROXYLASE ALPHA SUBUNIT DOMAIN-CONTAINING PROTEIN"/>
    <property type="match status" value="1"/>
</dbReference>
<dbReference type="InterPro" id="IPR045054">
    <property type="entry name" value="P4HA-like"/>
</dbReference>
<evidence type="ECO:0000313" key="9">
    <source>
        <dbReference type="Proteomes" id="UP000054107"/>
    </source>
</evidence>
<dbReference type="GO" id="GO:0005506">
    <property type="term" value="F:iron ion binding"/>
    <property type="evidence" value="ECO:0007669"/>
    <property type="project" value="InterPro"/>
</dbReference>
<name>A0A0B7N791_9FUNG</name>
<gene>
    <name evidence="8" type="primary">PARPA_05130.1 scaffold 16505</name>
</gene>
<feature type="domain" description="Fe2OG dioxygenase" evidence="7">
    <location>
        <begin position="123"/>
        <end position="226"/>
    </location>
</feature>
<keyword evidence="9" id="KW-1185">Reference proteome</keyword>
<evidence type="ECO:0000313" key="8">
    <source>
        <dbReference type="EMBL" id="CEP11305.1"/>
    </source>
</evidence>
<organism evidence="8 9">
    <name type="scientific">Parasitella parasitica</name>
    <dbReference type="NCBI Taxonomy" id="35722"/>
    <lineage>
        <taxon>Eukaryota</taxon>
        <taxon>Fungi</taxon>
        <taxon>Fungi incertae sedis</taxon>
        <taxon>Mucoromycota</taxon>
        <taxon>Mucoromycotina</taxon>
        <taxon>Mucoromycetes</taxon>
        <taxon>Mucorales</taxon>
        <taxon>Mucorineae</taxon>
        <taxon>Mucoraceae</taxon>
        <taxon>Parasitella</taxon>
    </lineage>
</organism>
<dbReference type="AlphaFoldDB" id="A0A0B7N791"/>
<dbReference type="PROSITE" id="PS51471">
    <property type="entry name" value="FE2OG_OXY"/>
    <property type="match status" value="1"/>
</dbReference>
<comment type="cofactor">
    <cofactor evidence="1">
        <name>L-ascorbate</name>
        <dbReference type="ChEBI" id="CHEBI:38290"/>
    </cofactor>
</comment>
<dbReference type="GO" id="GO:0004656">
    <property type="term" value="F:procollagen-proline 4-dioxygenase activity"/>
    <property type="evidence" value="ECO:0007669"/>
    <property type="project" value="TreeGrafter"/>
</dbReference>
<keyword evidence="3" id="KW-0223">Dioxygenase</keyword>
<dbReference type="EMBL" id="LN726018">
    <property type="protein sequence ID" value="CEP11305.1"/>
    <property type="molecule type" value="Genomic_DNA"/>
</dbReference>
<evidence type="ECO:0000256" key="5">
    <source>
        <dbReference type="ARBA" id="ARBA00023004"/>
    </source>
</evidence>
<keyword evidence="2" id="KW-0479">Metal-binding</keyword>
<proteinExistence type="predicted"/>
<dbReference type="InterPro" id="IPR044862">
    <property type="entry name" value="Pro_4_hyd_alph_FE2OG_OXY"/>
</dbReference>
<accession>A0A0B7N791</accession>
<evidence type="ECO:0000259" key="7">
    <source>
        <dbReference type="PROSITE" id="PS51471"/>
    </source>
</evidence>
<evidence type="ECO:0000256" key="2">
    <source>
        <dbReference type="ARBA" id="ARBA00022723"/>
    </source>
</evidence>
<dbReference type="PANTHER" id="PTHR10869">
    <property type="entry name" value="PROLYL 4-HYDROXYLASE ALPHA SUBUNIT"/>
    <property type="match status" value="1"/>
</dbReference>
<evidence type="ECO:0000256" key="4">
    <source>
        <dbReference type="ARBA" id="ARBA00023002"/>
    </source>
</evidence>
<dbReference type="SMART" id="SM00702">
    <property type="entry name" value="P4Hc"/>
    <property type="match status" value="1"/>
</dbReference>
<reference evidence="8 9" key="1">
    <citation type="submission" date="2014-09" db="EMBL/GenBank/DDBJ databases">
        <authorList>
            <person name="Ellenberger Sabrina"/>
        </authorList>
    </citation>
    <scope>NUCLEOTIDE SEQUENCE [LARGE SCALE GENOMIC DNA]</scope>
    <source>
        <strain evidence="8 9">CBS 412.66</strain>
    </source>
</reference>
<keyword evidence="4" id="KW-0560">Oxidoreductase</keyword>
<protein>
    <recommendedName>
        <fullName evidence="7">Fe2OG dioxygenase domain-containing protein</fullName>
    </recommendedName>
</protein>
<dbReference type="InterPro" id="IPR005123">
    <property type="entry name" value="Oxoglu/Fe-dep_dioxygenase_dom"/>
</dbReference>
<evidence type="ECO:0000256" key="1">
    <source>
        <dbReference type="ARBA" id="ARBA00001961"/>
    </source>
</evidence>
<dbReference type="GO" id="GO:0005783">
    <property type="term" value="C:endoplasmic reticulum"/>
    <property type="evidence" value="ECO:0007669"/>
    <property type="project" value="TreeGrafter"/>
</dbReference>
<dbReference type="InterPro" id="IPR006620">
    <property type="entry name" value="Pro_4_hyd_alph"/>
</dbReference>
<dbReference type="OrthoDB" id="69177at2759"/>